<dbReference type="eggNOG" id="ENOG5031H0A">
    <property type="taxonomic scope" value="Bacteria"/>
</dbReference>
<organism evidence="1 2">
    <name type="scientific">Corynebacterium timonense</name>
    <dbReference type="NCBI Taxonomy" id="441500"/>
    <lineage>
        <taxon>Bacteria</taxon>
        <taxon>Bacillati</taxon>
        <taxon>Actinomycetota</taxon>
        <taxon>Actinomycetes</taxon>
        <taxon>Mycobacteriales</taxon>
        <taxon>Corynebacteriaceae</taxon>
        <taxon>Corynebacterium</taxon>
    </lineage>
</organism>
<evidence type="ECO:0008006" key="3">
    <source>
        <dbReference type="Google" id="ProtNLM"/>
    </source>
</evidence>
<evidence type="ECO:0000313" key="2">
    <source>
        <dbReference type="Proteomes" id="UP000182237"/>
    </source>
</evidence>
<proteinExistence type="predicted"/>
<sequence length="161" mass="18366">MKRKGRQMKFAFVAVLLVCVVAGVAAAWRFLRFRNSGAQGLFRKLPASGLHGWRHGVLRYSGEELEFFKLRSLSFCHDLVLDRREITITGFRELTEQERDFMPEVAVVMEITSSSGNFEFAGERHAQMALVSWVESAPDRRQQQRGSAYKAYLAHRGRGKA</sequence>
<name>A0A1H1Q3Y1_9CORY</name>
<protein>
    <recommendedName>
        <fullName evidence="3">DUF2550 domain-containing protein</fullName>
    </recommendedName>
</protein>
<dbReference type="AlphaFoldDB" id="A0A1H1Q3Y1"/>
<keyword evidence="2" id="KW-1185">Reference proteome</keyword>
<reference evidence="1 2" key="1">
    <citation type="submission" date="2016-10" db="EMBL/GenBank/DDBJ databases">
        <authorList>
            <person name="de Groot N.N."/>
        </authorList>
    </citation>
    <scope>NUCLEOTIDE SEQUENCE [LARGE SCALE GENOMIC DNA]</scope>
    <source>
        <strain evidence="1 2">DSM 45434</strain>
    </source>
</reference>
<dbReference type="Pfam" id="PF10739">
    <property type="entry name" value="DUF2550"/>
    <property type="match status" value="1"/>
</dbReference>
<evidence type="ECO:0000313" key="1">
    <source>
        <dbReference type="EMBL" id="SDS18116.1"/>
    </source>
</evidence>
<accession>A0A1H1Q3Y1</accession>
<gene>
    <name evidence="1" type="ORF">SAMN04488539_1170</name>
</gene>
<dbReference type="Proteomes" id="UP000182237">
    <property type="component" value="Chromosome I"/>
</dbReference>
<dbReference type="EMBL" id="LT629765">
    <property type="protein sequence ID" value="SDS18116.1"/>
    <property type="molecule type" value="Genomic_DNA"/>
</dbReference>
<dbReference type="InterPro" id="IPR019675">
    <property type="entry name" value="DUF2550"/>
</dbReference>
<dbReference type="STRING" id="1203190.GCA_000312345_02254"/>